<dbReference type="Proteomes" id="UP000510650">
    <property type="component" value="Chromosome"/>
</dbReference>
<reference evidence="3" key="1">
    <citation type="submission" date="2020-06" db="EMBL/GenBank/DDBJ databases">
        <title>REHAB project genomes.</title>
        <authorList>
            <person name="Shaw L.P."/>
        </authorList>
    </citation>
    <scope>NUCLEOTIDE SEQUENCE [LARGE SCALE GENOMIC DNA]</scope>
    <source>
        <strain evidence="3">RHBSTW-00398</strain>
    </source>
</reference>
<dbReference type="InterPro" id="IPR004682">
    <property type="entry name" value="TRAP_DctP"/>
</dbReference>
<dbReference type="EMBL" id="CP055538">
    <property type="protein sequence ID" value="QLO12410.1"/>
    <property type="molecule type" value="Genomic_DNA"/>
</dbReference>
<organism evidence="2 3">
    <name type="scientific">Citrobacter freundii</name>
    <dbReference type="NCBI Taxonomy" id="546"/>
    <lineage>
        <taxon>Bacteria</taxon>
        <taxon>Pseudomonadati</taxon>
        <taxon>Pseudomonadota</taxon>
        <taxon>Gammaproteobacteria</taxon>
        <taxon>Enterobacterales</taxon>
        <taxon>Enterobacteriaceae</taxon>
        <taxon>Citrobacter</taxon>
        <taxon>Citrobacter freundii complex</taxon>
    </lineage>
</organism>
<gene>
    <name evidence="2" type="ORF">HV183_02600</name>
</gene>
<name>A0AAE7GQG7_CITFR</name>
<sequence>MNFWRRTNETDKKPVKPCIGASVLLASHTTLAQTFRAADVHPADYPNVVAVKHMGEKLSAATDGRLEIKTFPGGVLGDEKQMIEQAQLGAIDIIRVSMTPVAAILPEINVFTLPYIFRDEDHMHKVLDGMIGQEIGDRLTANSKSRLVFLGWMDAGTRNLITKNPVIKPEDLHGMKIRVQASPIALDTLKAMGANSIVMGVSEVFSGMQTGVIDGTENNPPTFVAHNYLPVVKNYTWSKHFIIPELFLFSKTKWDKLKKEDQDLIIKLAKEAQVEQRKLWEAYNAKSLETMKANGVQFHDIDTDVFYKATQSVRDNYGKDHQDLIKRIQDVK</sequence>
<dbReference type="CDD" id="cd13671">
    <property type="entry name" value="PBP2_TRAP_SBP_like_3"/>
    <property type="match status" value="1"/>
</dbReference>
<keyword evidence="1" id="KW-0732">Signal</keyword>
<dbReference type="GO" id="GO:0030288">
    <property type="term" value="C:outer membrane-bounded periplasmic space"/>
    <property type="evidence" value="ECO:0007669"/>
    <property type="project" value="InterPro"/>
</dbReference>
<dbReference type="InterPro" id="IPR038404">
    <property type="entry name" value="TRAP_DctP_sf"/>
</dbReference>
<evidence type="ECO:0000313" key="3">
    <source>
        <dbReference type="Proteomes" id="UP000510650"/>
    </source>
</evidence>
<dbReference type="PANTHER" id="PTHR33376">
    <property type="match status" value="1"/>
</dbReference>
<dbReference type="GO" id="GO:0055085">
    <property type="term" value="P:transmembrane transport"/>
    <property type="evidence" value="ECO:0007669"/>
    <property type="project" value="InterPro"/>
</dbReference>
<dbReference type="Gene3D" id="3.40.190.170">
    <property type="entry name" value="Bacterial extracellular solute-binding protein, family 7"/>
    <property type="match status" value="1"/>
</dbReference>
<dbReference type="InterPro" id="IPR018389">
    <property type="entry name" value="DctP_fam"/>
</dbReference>
<protein>
    <submittedName>
        <fullName evidence="2">TRAP transporter substrate-binding protein</fullName>
    </submittedName>
</protein>
<dbReference type="GO" id="GO:0030246">
    <property type="term" value="F:carbohydrate binding"/>
    <property type="evidence" value="ECO:0007669"/>
    <property type="project" value="TreeGrafter"/>
</dbReference>
<accession>A0AAE7GQG7</accession>
<evidence type="ECO:0000313" key="2">
    <source>
        <dbReference type="EMBL" id="QLO12410.1"/>
    </source>
</evidence>
<dbReference type="AlphaFoldDB" id="A0AAE7GQG7"/>
<dbReference type="NCBIfam" id="TIGR00787">
    <property type="entry name" value="dctP"/>
    <property type="match status" value="1"/>
</dbReference>
<dbReference type="PIRSF" id="PIRSF006470">
    <property type="entry name" value="DctB"/>
    <property type="match status" value="1"/>
</dbReference>
<dbReference type="Pfam" id="PF03480">
    <property type="entry name" value="DctP"/>
    <property type="match status" value="1"/>
</dbReference>
<evidence type="ECO:0000256" key="1">
    <source>
        <dbReference type="ARBA" id="ARBA00022729"/>
    </source>
</evidence>
<dbReference type="PANTHER" id="PTHR33376:SF2">
    <property type="entry name" value="DICARBOXYLATE-BINDING PERIPLASMIC PROTEIN"/>
    <property type="match status" value="1"/>
</dbReference>
<proteinExistence type="predicted"/>
<dbReference type="NCBIfam" id="NF037995">
    <property type="entry name" value="TRAP_S1"/>
    <property type="match status" value="1"/>
</dbReference>